<evidence type="ECO:0000313" key="2">
    <source>
        <dbReference type="Proteomes" id="UP000642920"/>
    </source>
</evidence>
<dbReference type="EMBL" id="JAERQG010000006">
    <property type="protein sequence ID" value="MBL0767107.1"/>
    <property type="molecule type" value="Genomic_DNA"/>
</dbReference>
<proteinExistence type="predicted"/>
<reference evidence="1" key="1">
    <citation type="submission" date="2021-01" db="EMBL/GenBank/DDBJ databases">
        <title>Marivirga sp. nov., isolated from intertidal surface sediments.</title>
        <authorList>
            <person name="Zhang M."/>
        </authorList>
    </citation>
    <scope>NUCLEOTIDE SEQUENCE</scope>
    <source>
        <strain evidence="1">SM1354</strain>
    </source>
</reference>
<dbReference type="Proteomes" id="UP000642920">
    <property type="component" value="Unassembled WGS sequence"/>
</dbReference>
<dbReference type="RefSeq" id="WP_201924514.1">
    <property type="nucleotide sequence ID" value="NZ_JAERQG010000006.1"/>
</dbReference>
<keyword evidence="2" id="KW-1185">Reference proteome</keyword>
<gene>
    <name evidence="1" type="ORF">JKP34_17710</name>
</gene>
<organism evidence="1 2">
    <name type="scientific">Marivirga atlantica</name>
    <dbReference type="NCBI Taxonomy" id="1548457"/>
    <lineage>
        <taxon>Bacteria</taxon>
        <taxon>Pseudomonadati</taxon>
        <taxon>Bacteroidota</taxon>
        <taxon>Cytophagia</taxon>
        <taxon>Cytophagales</taxon>
        <taxon>Marivirgaceae</taxon>
        <taxon>Marivirga</taxon>
    </lineage>
</organism>
<protein>
    <submittedName>
        <fullName evidence="1">Uncharacterized protein</fullName>
    </submittedName>
</protein>
<dbReference type="AlphaFoldDB" id="A0A937AAY4"/>
<sequence length="103" mass="12043">MTEELAIRYIPQRAQERGFQSYRLVFQDLNLEPKQEIQLAAYNELWILLEAESGISISSDFGEYDYNNPKLSENIHEHADRIEIRNQSTEPGKVKFIQVILSD</sequence>
<name>A0A937AAY4_9BACT</name>
<comment type="caution">
    <text evidence="1">The sequence shown here is derived from an EMBL/GenBank/DDBJ whole genome shotgun (WGS) entry which is preliminary data.</text>
</comment>
<evidence type="ECO:0000313" key="1">
    <source>
        <dbReference type="EMBL" id="MBL0767107.1"/>
    </source>
</evidence>
<accession>A0A937AAY4</accession>